<keyword evidence="2" id="KW-0472">Membrane</keyword>
<reference evidence="3" key="1">
    <citation type="submission" date="2021-06" db="EMBL/GenBank/DDBJ databases">
        <authorList>
            <person name="Kallberg Y."/>
            <person name="Tangrot J."/>
            <person name="Rosling A."/>
        </authorList>
    </citation>
    <scope>NUCLEOTIDE SEQUENCE</scope>
    <source>
        <strain evidence="3">MA453B</strain>
    </source>
</reference>
<dbReference type="AlphaFoldDB" id="A0A9N9E9W2"/>
<dbReference type="EMBL" id="CAJVPY010006813">
    <property type="protein sequence ID" value="CAG8669852.1"/>
    <property type="molecule type" value="Genomic_DNA"/>
</dbReference>
<gene>
    <name evidence="3" type="ORF">DERYTH_LOCUS11179</name>
</gene>
<sequence length="322" mass="37119">MPNALNSNWTFNDNCHCFECNKFRVENNFSLEFREICLCWQCTYYRNNRGRPHNSSTISQAALYHNDVYYPRQQFQVENTHANNMNAPYQNITLHQEDQAMMPQMIPANHPQLTRQTSYDIISPDTDFQHQLNSQFQPLTRPPIYYEQDRHASMYPSQVISRNQDFQPQPNQHSYEQNRSTSTPLSQLTEQVCPENTSPYQESSVSNSQNPQEMHANATVIINPSREGSKLRLYIVGLMCLILLILAVAIIITISSQVKVLQSIFDKNGDNKKNKNKSRNGIHQESCHNSSTEVLLNIQPDPELEDCEQSNLEISNALSYLG</sequence>
<protein>
    <submittedName>
        <fullName evidence="3">21078_t:CDS:1</fullName>
    </submittedName>
</protein>
<dbReference type="Proteomes" id="UP000789405">
    <property type="component" value="Unassembled WGS sequence"/>
</dbReference>
<evidence type="ECO:0000256" key="1">
    <source>
        <dbReference type="SAM" id="MobiDB-lite"/>
    </source>
</evidence>
<feature type="transmembrane region" description="Helical" evidence="2">
    <location>
        <begin position="233"/>
        <end position="254"/>
    </location>
</feature>
<comment type="caution">
    <text evidence="3">The sequence shown here is derived from an EMBL/GenBank/DDBJ whole genome shotgun (WGS) entry which is preliminary data.</text>
</comment>
<organism evidence="3 4">
    <name type="scientific">Dentiscutata erythropus</name>
    <dbReference type="NCBI Taxonomy" id="1348616"/>
    <lineage>
        <taxon>Eukaryota</taxon>
        <taxon>Fungi</taxon>
        <taxon>Fungi incertae sedis</taxon>
        <taxon>Mucoromycota</taxon>
        <taxon>Glomeromycotina</taxon>
        <taxon>Glomeromycetes</taxon>
        <taxon>Diversisporales</taxon>
        <taxon>Gigasporaceae</taxon>
        <taxon>Dentiscutata</taxon>
    </lineage>
</organism>
<name>A0A9N9E9W2_9GLOM</name>
<proteinExistence type="predicted"/>
<keyword evidence="2" id="KW-1133">Transmembrane helix</keyword>
<evidence type="ECO:0000313" key="3">
    <source>
        <dbReference type="EMBL" id="CAG8669852.1"/>
    </source>
</evidence>
<feature type="region of interest" description="Disordered" evidence="1">
    <location>
        <begin position="164"/>
        <end position="212"/>
    </location>
</feature>
<evidence type="ECO:0000313" key="4">
    <source>
        <dbReference type="Proteomes" id="UP000789405"/>
    </source>
</evidence>
<keyword evidence="2" id="KW-0812">Transmembrane</keyword>
<feature type="region of interest" description="Disordered" evidence="1">
    <location>
        <begin position="267"/>
        <end position="288"/>
    </location>
</feature>
<keyword evidence="4" id="KW-1185">Reference proteome</keyword>
<evidence type="ECO:0000256" key="2">
    <source>
        <dbReference type="SAM" id="Phobius"/>
    </source>
</evidence>
<accession>A0A9N9E9W2</accession>